<sequence length="281" mass="30411">MCARSAPRSRPQRRSRSTEYDREPSVTRRPIRVLATLAAALLPLCSAAAGYVDLPGGTIRSVVAGDATGGQVSVAPFSMRTMPVTRAEFARFLAANPNWKPGTVPRVFADAGYLADWPATGALPAGRSEQPVTRVSWFAAQAFCESEGARLPTWNEWEFVAAADASRADARDDPAWKARILSWYSRPAAAELPAVGGDPNVYGLRDLHGLVWEWTEDFNALLVNGDSRSSDDPDKLKFCGAGAINLQQRDNYAVLMRVALLSSLKASDSTASLGFRCVRAH</sequence>
<feature type="compositionally biased region" description="Basic and acidic residues" evidence="1">
    <location>
        <begin position="16"/>
        <end position="25"/>
    </location>
</feature>
<feature type="region of interest" description="Disordered" evidence="1">
    <location>
        <begin position="1"/>
        <end position="25"/>
    </location>
</feature>
<feature type="domain" description="Sulfatase-modifying factor enzyme-like" evidence="2">
    <location>
        <begin position="50"/>
        <end position="279"/>
    </location>
</feature>
<name>A0A2W5DA10_9BURK</name>
<comment type="caution">
    <text evidence="3">The sequence shown here is derived from an EMBL/GenBank/DDBJ whole genome shotgun (WGS) entry which is preliminary data.</text>
</comment>
<evidence type="ECO:0000313" key="4">
    <source>
        <dbReference type="Proteomes" id="UP000249633"/>
    </source>
</evidence>
<dbReference type="SUPFAM" id="SSF56436">
    <property type="entry name" value="C-type lectin-like"/>
    <property type="match status" value="1"/>
</dbReference>
<evidence type="ECO:0000256" key="1">
    <source>
        <dbReference type="SAM" id="MobiDB-lite"/>
    </source>
</evidence>
<dbReference type="PANTHER" id="PTHR23150">
    <property type="entry name" value="SULFATASE MODIFYING FACTOR 1, 2"/>
    <property type="match status" value="1"/>
</dbReference>
<dbReference type="InterPro" id="IPR005532">
    <property type="entry name" value="SUMF_dom"/>
</dbReference>
<dbReference type="Gene3D" id="3.90.1580.10">
    <property type="entry name" value="paralog of FGE (formylglycine-generating enzyme)"/>
    <property type="match status" value="1"/>
</dbReference>
<dbReference type="EMBL" id="QFOD01000020">
    <property type="protein sequence ID" value="PZP28875.1"/>
    <property type="molecule type" value="Genomic_DNA"/>
</dbReference>
<evidence type="ECO:0000259" key="2">
    <source>
        <dbReference type="Pfam" id="PF03781"/>
    </source>
</evidence>
<evidence type="ECO:0000313" key="3">
    <source>
        <dbReference type="EMBL" id="PZP28875.1"/>
    </source>
</evidence>
<proteinExistence type="predicted"/>
<accession>A0A2W5DA10</accession>
<dbReference type="Proteomes" id="UP000249633">
    <property type="component" value="Unassembled WGS sequence"/>
</dbReference>
<dbReference type="InterPro" id="IPR042095">
    <property type="entry name" value="SUMF_sf"/>
</dbReference>
<protein>
    <recommendedName>
        <fullName evidence="2">Sulfatase-modifying factor enzyme-like domain-containing protein</fullName>
    </recommendedName>
</protein>
<gene>
    <name evidence="3" type="ORF">DI603_18090</name>
</gene>
<dbReference type="InterPro" id="IPR051043">
    <property type="entry name" value="Sulfatase_Mod_Factor_Kinase"/>
</dbReference>
<dbReference type="AlphaFoldDB" id="A0A2W5DA10"/>
<dbReference type="Pfam" id="PF03781">
    <property type="entry name" value="FGE-sulfatase"/>
    <property type="match status" value="1"/>
</dbReference>
<dbReference type="GO" id="GO:0120147">
    <property type="term" value="F:formylglycine-generating oxidase activity"/>
    <property type="evidence" value="ECO:0007669"/>
    <property type="project" value="TreeGrafter"/>
</dbReference>
<organism evidence="3 4">
    <name type="scientific">Roseateles depolymerans</name>
    <dbReference type="NCBI Taxonomy" id="76731"/>
    <lineage>
        <taxon>Bacteria</taxon>
        <taxon>Pseudomonadati</taxon>
        <taxon>Pseudomonadota</taxon>
        <taxon>Betaproteobacteria</taxon>
        <taxon>Burkholderiales</taxon>
        <taxon>Sphaerotilaceae</taxon>
        <taxon>Roseateles</taxon>
    </lineage>
</organism>
<reference evidence="3 4" key="1">
    <citation type="submission" date="2017-08" db="EMBL/GenBank/DDBJ databases">
        <title>Infants hospitalized years apart are colonized by the same room-sourced microbial strains.</title>
        <authorList>
            <person name="Brooks B."/>
            <person name="Olm M.R."/>
            <person name="Firek B.A."/>
            <person name="Baker R."/>
            <person name="Thomas B.C."/>
            <person name="Morowitz M.J."/>
            <person name="Banfield J.F."/>
        </authorList>
    </citation>
    <scope>NUCLEOTIDE SEQUENCE [LARGE SCALE GENOMIC DNA]</scope>
    <source>
        <strain evidence="3">S2_012_000_R2_81</strain>
    </source>
</reference>
<dbReference type="InterPro" id="IPR016187">
    <property type="entry name" value="CTDL_fold"/>
</dbReference>
<dbReference type="PANTHER" id="PTHR23150:SF19">
    <property type="entry name" value="FORMYLGLYCINE-GENERATING ENZYME"/>
    <property type="match status" value="1"/>
</dbReference>